<evidence type="ECO:0000313" key="4">
    <source>
        <dbReference type="Proteomes" id="UP001201812"/>
    </source>
</evidence>
<dbReference type="Pfam" id="PF08174">
    <property type="entry name" value="Anillin"/>
    <property type="match status" value="1"/>
</dbReference>
<dbReference type="PANTHER" id="PTHR21538:SF23">
    <property type="entry name" value="ANILLIN"/>
    <property type="match status" value="1"/>
</dbReference>
<evidence type="ECO:0000313" key="3">
    <source>
        <dbReference type="EMBL" id="KAI1728952.1"/>
    </source>
</evidence>
<feature type="region of interest" description="Disordered" evidence="1">
    <location>
        <begin position="1"/>
        <end position="57"/>
    </location>
</feature>
<organism evidence="3 4">
    <name type="scientific">Ditylenchus destructor</name>
    <dbReference type="NCBI Taxonomy" id="166010"/>
    <lineage>
        <taxon>Eukaryota</taxon>
        <taxon>Metazoa</taxon>
        <taxon>Ecdysozoa</taxon>
        <taxon>Nematoda</taxon>
        <taxon>Chromadorea</taxon>
        <taxon>Rhabditida</taxon>
        <taxon>Tylenchina</taxon>
        <taxon>Tylenchomorpha</taxon>
        <taxon>Sphaerularioidea</taxon>
        <taxon>Anguinidae</taxon>
        <taxon>Anguininae</taxon>
        <taxon>Ditylenchus</taxon>
    </lineage>
</organism>
<dbReference type="AlphaFoldDB" id="A0AAD4NEY3"/>
<evidence type="ECO:0000259" key="2">
    <source>
        <dbReference type="Pfam" id="PF08174"/>
    </source>
</evidence>
<dbReference type="EMBL" id="JAKKPZ010000001">
    <property type="protein sequence ID" value="KAI1728952.1"/>
    <property type="molecule type" value="Genomic_DNA"/>
</dbReference>
<sequence length="594" mass="66204">MASDANHRRSKFAALSAHVDGFKCETKSEPRNPLKIQQAKEQQSTPRSEYTPTSSSSLNVLRNRWEVSSSTGTPLHPSKNNDELLNAAIRAIEHNSTPQIVRKMSALSSLGSSQKSTRRALRMSPETSSISYFDESIQSGTSQQNCLSLNSPLFEKLQISPQSISKKFASSPQLDPFSTPSLKSVNALNRKISNLTARKTNGKTNETKEGVISGALESRIIQQACAANKTTAMLEADGENLTQLTEIPKKKRSMSEEVENFGSLLDDINRDLEKYLPQRDVQSDIIGRGQGSKLFHTISFYRRQTSEAKQYQMPADKAESSTSYTMETSSCSEISPPHILESAEEVESKLKRLGDTLIVQQDHISQATRALLFCRQNDNFRGSREEADALKALLVASERREALLLEKECILNGDLAVSGPLELVICSKISAKLSRDYINLYVRQYSDCSLYYFVALIKSHENVFCTPMVTSREAVKSGYVQFSREIRVPVPAFNFILVIEIYALKLSSEQANKGKAKKKRISRKSFGLPFDMHASDRSIANFSSSNHKNMVENGFQKAGYLLLDKSKIEKKQFHLIDAADPLDGNLALDIRCIS</sequence>
<dbReference type="InterPro" id="IPR051364">
    <property type="entry name" value="Cytokinesis/Rho-signaling"/>
</dbReference>
<proteinExistence type="predicted"/>
<keyword evidence="3" id="KW-0131">Cell cycle</keyword>
<keyword evidence="3" id="KW-0132">Cell division</keyword>
<dbReference type="GO" id="GO:0005826">
    <property type="term" value="C:actomyosin contractile ring"/>
    <property type="evidence" value="ECO:0007669"/>
    <property type="project" value="TreeGrafter"/>
</dbReference>
<dbReference type="Proteomes" id="UP001201812">
    <property type="component" value="Unassembled WGS sequence"/>
</dbReference>
<accession>A0AAD4NEY3</accession>
<feature type="compositionally biased region" description="Polar residues" evidence="1">
    <location>
        <begin position="39"/>
        <end position="57"/>
    </location>
</feature>
<feature type="domain" description="Anillin homology" evidence="2">
    <location>
        <begin position="425"/>
        <end position="537"/>
    </location>
</feature>
<feature type="compositionally biased region" description="Basic and acidic residues" evidence="1">
    <location>
        <begin position="20"/>
        <end position="32"/>
    </location>
</feature>
<dbReference type="GO" id="GO:0000281">
    <property type="term" value="P:mitotic cytokinesis"/>
    <property type="evidence" value="ECO:0007669"/>
    <property type="project" value="TreeGrafter"/>
</dbReference>
<name>A0AAD4NEY3_9BILA</name>
<keyword evidence="4" id="KW-1185">Reference proteome</keyword>
<dbReference type="GO" id="GO:0000915">
    <property type="term" value="P:actomyosin contractile ring assembly"/>
    <property type="evidence" value="ECO:0007669"/>
    <property type="project" value="TreeGrafter"/>
</dbReference>
<evidence type="ECO:0000256" key="1">
    <source>
        <dbReference type="SAM" id="MobiDB-lite"/>
    </source>
</evidence>
<gene>
    <name evidence="3" type="ORF">DdX_01165</name>
</gene>
<dbReference type="InterPro" id="IPR012966">
    <property type="entry name" value="AHD"/>
</dbReference>
<dbReference type="PANTHER" id="PTHR21538">
    <property type="entry name" value="ANILLIN/RHOTEKIN RTKN"/>
    <property type="match status" value="1"/>
</dbReference>
<reference evidence="3" key="1">
    <citation type="submission" date="2022-01" db="EMBL/GenBank/DDBJ databases">
        <title>Genome Sequence Resource for Two Populations of Ditylenchus destructor, the Migratory Endoparasitic Phytonematode.</title>
        <authorList>
            <person name="Zhang H."/>
            <person name="Lin R."/>
            <person name="Xie B."/>
        </authorList>
    </citation>
    <scope>NUCLEOTIDE SEQUENCE</scope>
    <source>
        <strain evidence="3">BazhouSP</strain>
    </source>
</reference>
<protein>
    <submittedName>
        <fullName evidence="3">Cell division protein anillin domain-containing protein</fullName>
    </submittedName>
</protein>
<dbReference type="GO" id="GO:0031106">
    <property type="term" value="P:septin ring organization"/>
    <property type="evidence" value="ECO:0007669"/>
    <property type="project" value="TreeGrafter"/>
</dbReference>
<comment type="caution">
    <text evidence="3">The sequence shown here is derived from an EMBL/GenBank/DDBJ whole genome shotgun (WGS) entry which is preliminary data.</text>
</comment>